<dbReference type="GO" id="GO:0047134">
    <property type="term" value="F:protein-disulfide reductase [NAD(P)H] activity"/>
    <property type="evidence" value="ECO:0007669"/>
    <property type="project" value="TreeGrafter"/>
</dbReference>
<keyword evidence="15" id="KW-1185">Reference proteome</keyword>
<evidence type="ECO:0000256" key="10">
    <source>
        <dbReference type="ARBA" id="ARBA00023163"/>
    </source>
</evidence>
<evidence type="ECO:0000256" key="3">
    <source>
        <dbReference type="ARBA" id="ARBA00022485"/>
    </source>
</evidence>
<comment type="subcellular location">
    <subcellularLocation>
        <location evidence="1 11">Cytoplasm</location>
    </subcellularLocation>
</comment>
<organism evidence="14 15">
    <name type="scientific">Mycobacterium marinum (strain ATCC BAA-535 / M)</name>
    <dbReference type="NCBI Taxonomy" id="216594"/>
    <lineage>
        <taxon>Bacteria</taxon>
        <taxon>Bacillati</taxon>
        <taxon>Actinomycetota</taxon>
        <taxon>Actinomycetes</taxon>
        <taxon>Mycobacteriales</taxon>
        <taxon>Mycobacteriaceae</taxon>
        <taxon>Mycobacterium</taxon>
        <taxon>Mycobacterium ulcerans group</taxon>
    </lineage>
</organism>
<evidence type="ECO:0000256" key="8">
    <source>
        <dbReference type="ARBA" id="ARBA00023125"/>
    </source>
</evidence>
<keyword evidence="4 11" id="KW-0479">Metal-binding</keyword>
<dbReference type="HAMAP" id="MF_01479">
    <property type="entry name" value="WhiB"/>
    <property type="match status" value="1"/>
</dbReference>
<dbReference type="GO" id="GO:0003677">
    <property type="term" value="F:DNA binding"/>
    <property type="evidence" value="ECO:0007669"/>
    <property type="project" value="UniProtKB-UniRule"/>
</dbReference>
<keyword evidence="3 11" id="KW-0004">4Fe-4S</keyword>
<sequence>MTIQLFSTNTKPWMAKAACTQGDPDRFFPETKDKAAAKKVCNTCPVRAQCLNHAIEHDESWGIWGGLDEKERRHLQRVKKQPTITTQCGTYTGARAHYRRGEETCPACRAAITAESRQRRGYQPRTQPTKPPTPGPKCGTEAGAKEHNTRQEQTCDDCRQAATQARRRRIGLTA</sequence>
<evidence type="ECO:0000256" key="6">
    <source>
        <dbReference type="ARBA" id="ARBA00023014"/>
    </source>
</evidence>
<dbReference type="GO" id="GO:0046872">
    <property type="term" value="F:metal ion binding"/>
    <property type="evidence" value="ECO:0007669"/>
    <property type="project" value="UniProtKB-KW"/>
</dbReference>
<evidence type="ECO:0000256" key="7">
    <source>
        <dbReference type="ARBA" id="ARBA00023015"/>
    </source>
</evidence>
<dbReference type="RefSeq" id="WP_012395509.1">
    <property type="nucleotide sequence ID" value="NC_010612.1"/>
</dbReference>
<dbReference type="Proteomes" id="UP000001190">
    <property type="component" value="Chromosome"/>
</dbReference>
<dbReference type="KEGG" id="mmi:MMAR_3912"/>
<comment type="function">
    <text evidence="11">Acts as a transcriptional regulator. Probably redox-responsive. The apo- but not holo-form probably binds DNA.</text>
</comment>
<proteinExistence type="inferred from homology"/>
<evidence type="ECO:0000256" key="2">
    <source>
        <dbReference type="ARBA" id="ARBA00006597"/>
    </source>
</evidence>
<gene>
    <name evidence="11" type="primary">whiB</name>
    <name evidence="14" type="ordered locus">MMAR_3912</name>
</gene>
<dbReference type="GO" id="GO:0005737">
    <property type="term" value="C:cytoplasm"/>
    <property type="evidence" value="ECO:0007669"/>
    <property type="project" value="UniProtKB-SubCell"/>
</dbReference>
<reference evidence="14 15" key="1">
    <citation type="journal article" date="2008" name="Genome Res.">
        <title>Insights from the complete genome sequence of Mycobacterium marinum on the evolution of Mycobacterium tuberculosis.</title>
        <authorList>
            <person name="Stinear T.P."/>
            <person name="Seemann T."/>
            <person name="Harrison P.F."/>
            <person name="Jenkin G.A."/>
            <person name="Davies J.K."/>
            <person name="Johnson P.D."/>
            <person name="Abdellah Z."/>
            <person name="Arrowsmith C."/>
            <person name="Chillingworth T."/>
            <person name="Churcher C."/>
            <person name="Clarke K."/>
            <person name="Cronin A."/>
            <person name="Davis P."/>
            <person name="Goodhead I."/>
            <person name="Holroyd N."/>
            <person name="Jagels K."/>
            <person name="Lord A."/>
            <person name="Moule S."/>
            <person name="Mungall K."/>
            <person name="Norbertczak H."/>
            <person name="Quail M.A."/>
            <person name="Rabbinowitsch E."/>
            <person name="Walker D."/>
            <person name="White B."/>
            <person name="Whitehead S."/>
            <person name="Small P.L."/>
            <person name="Brosch R."/>
            <person name="Ramakrishnan L."/>
            <person name="Fischbach M.A."/>
            <person name="Parkhill J."/>
            <person name="Cole S.T."/>
        </authorList>
    </citation>
    <scope>NUCLEOTIDE SEQUENCE [LARGE SCALE GENOMIC DNA]</scope>
    <source>
        <strain evidence="15">ATCC BAA-535 / M</strain>
    </source>
</reference>
<dbReference type="GO" id="GO:0035731">
    <property type="term" value="F:dinitrosyl-iron complex binding"/>
    <property type="evidence" value="ECO:0007669"/>
    <property type="project" value="UniProtKB-UniRule"/>
</dbReference>
<evidence type="ECO:0000256" key="4">
    <source>
        <dbReference type="ARBA" id="ARBA00022723"/>
    </source>
</evidence>
<name>B2HPH1_MYCMM</name>
<dbReference type="STRING" id="216594.MMAR_3912"/>
<keyword evidence="6 11" id="KW-0411">Iron-sulfur</keyword>
<evidence type="ECO:0000256" key="11">
    <source>
        <dbReference type="HAMAP-Rule" id="MF_01479"/>
    </source>
</evidence>
<evidence type="ECO:0000256" key="9">
    <source>
        <dbReference type="ARBA" id="ARBA00023157"/>
    </source>
</evidence>
<keyword evidence="10 11" id="KW-0804">Transcription</keyword>
<dbReference type="GO" id="GO:0045892">
    <property type="term" value="P:negative regulation of DNA-templated transcription"/>
    <property type="evidence" value="ECO:0007669"/>
    <property type="project" value="TreeGrafter"/>
</dbReference>
<dbReference type="PROSITE" id="PS51674">
    <property type="entry name" value="4FE4S_WBL"/>
    <property type="match status" value="1"/>
</dbReference>
<comment type="PTM">
    <text evidence="11">Upon Fe-S cluster removal intramolecular disulfide bonds are formed.</text>
</comment>
<dbReference type="AlphaFoldDB" id="B2HPH1"/>
<keyword evidence="7 11" id="KW-0805">Transcription regulation</keyword>
<keyword evidence="5 11" id="KW-0408">Iron</keyword>
<evidence type="ECO:0000313" key="14">
    <source>
        <dbReference type="EMBL" id="ACC42323.1"/>
    </source>
</evidence>
<dbReference type="EMBL" id="CP000854">
    <property type="protein sequence ID" value="ACC42323.1"/>
    <property type="molecule type" value="Genomic_DNA"/>
</dbReference>
<feature type="region of interest" description="Disordered" evidence="12">
    <location>
        <begin position="116"/>
        <end position="153"/>
    </location>
</feature>
<comment type="cofactor">
    <cofactor evidence="11">
        <name>[4Fe-4S] cluster</name>
        <dbReference type="ChEBI" id="CHEBI:49883"/>
    </cofactor>
    <text evidence="11">Binds 1 [4Fe-4S] cluster per subunit. Following nitrosylation of the [4Fe-4S] cluster binds 1 [4Fe-8(NO)] cluster per subunit.</text>
</comment>
<feature type="binding site" evidence="11">
    <location>
        <position position="44"/>
    </location>
    <ligand>
        <name>[4Fe-4S] cluster</name>
        <dbReference type="ChEBI" id="CHEBI:49883"/>
    </ligand>
</feature>
<evidence type="ECO:0000256" key="12">
    <source>
        <dbReference type="SAM" id="MobiDB-lite"/>
    </source>
</evidence>
<accession>B2HPH1</accession>
<keyword evidence="9 11" id="KW-1015">Disulfide bond</keyword>
<dbReference type="Pfam" id="PF02467">
    <property type="entry name" value="Whib"/>
    <property type="match status" value="1"/>
</dbReference>
<evidence type="ECO:0000256" key="5">
    <source>
        <dbReference type="ARBA" id="ARBA00023004"/>
    </source>
</evidence>
<dbReference type="InterPro" id="IPR003482">
    <property type="entry name" value="Whib"/>
</dbReference>
<dbReference type="InterPro" id="IPR034768">
    <property type="entry name" value="4FE4S_WBL"/>
</dbReference>
<protein>
    <recommendedName>
        <fullName evidence="11">Transcriptional regulator WhiB</fullName>
    </recommendedName>
</protein>
<evidence type="ECO:0000259" key="13">
    <source>
        <dbReference type="PROSITE" id="PS51674"/>
    </source>
</evidence>
<evidence type="ECO:0000313" key="15">
    <source>
        <dbReference type="Proteomes" id="UP000001190"/>
    </source>
</evidence>
<comment type="PTM">
    <text evidence="11">The Fe-S cluster can be nitrosylated by nitric oxide (NO).</text>
</comment>
<feature type="binding site" evidence="11">
    <location>
        <position position="19"/>
    </location>
    <ligand>
        <name>[4Fe-4S] cluster</name>
        <dbReference type="ChEBI" id="CHEBI:49883"/>
    </ligand>
</feature>
<keyword evidence="11" id="KW-0963">Cytoplasm</keyword>
<dbReference type="GO" id="GO:0045454">
    <property type="term" value="P:cell redox homeostasis"/>
    <property type="evidence" value="ECO:0007669"/>
    <property type="project" value="TreeGrafter"/>
</dbReference>
<comment type="similarity">
    <text evidence="2 11">Belongs to the WhiB family.</text>
</comment>
<evidence type="ECO:0000256" key="1">
    <source>
        <dbReference type="ARBA" id="ARBA00004496"/>
    </source>
</evidence>
<feature type="domain" description="4Fe-4S Wbl-type" evidence="13">
    <location>
        <begin position="18"/>
        <end position="74"/>
    </location>
</feature>
<dbReference type="GO" id="GO:0051539">
    <property type="term" value="F:4 iron, 4 sulfur cluster binding"/>
    <property type="evidence" value="ECO:0007669"/>
    <property type="project" value="UniProtKB-UniRule"/>
</dbReference>
<dbReference type="PANTHER" id="PTHR38839">
    <property type="entry name" value="TRANSCRIPTIONAL REGULATOR WHID-RELATED"/>
    <property type="match status" value="1"/>
</dbReference>
<keyword evidence="8 11" id="KW-0238">DNA-binding</keyword>
<dbReference type="PANTHER" id="PTHR38839:SF4">
    <property type="entry name" value="TRANSCRIPTIONAL REGULATOR WHIB"/>
    <property type="match status" value="1"/>
</dbReference>
<dbReference type="eggNOG" id="ENOG50320H2">
    <property type="taxonomic scope" value="Bacteria"/>
</dbReference>
<feature type="binding site" evidence="11">
    <location>
        <position position="50"/>
    </location>
    <ligand>
        <name>[4Fe-4S] cluster</name>
        <dbReference type="ChEBI" id="CHEBI:49883"/>
    </ligand>
</feature>
<dbReference type="HOGENOM" id="CLU_1538399_0_0_11"/>
<feature type="binding site" evidence="11">
    <location>
        <position position="41"/>
    </location>
    <ligand>
        <name>[4Fe-4S] cluster</name>
        <dbReference type="ChEBI" id="CHEBI:49883"/>
    </ligand>
</feature>